<dbReference type="Pfam" id="PF00877">
    <property type="entry name" value="NLPC_P60"/>
    <property type="match status" value="1"/>
</dbReference>
<dbReference type="PROSITE" id="PS51935">
    <property type="entry name" value="NLPC_P60"/>
    <property type="match status" value="1"/>
</dbReference>
<dbReference type="SUPFAM" id="SSF54001">
    <property type="entry name" value="Cysteine proteinases"/>
    <property type="match status" value="1"/>
</dbReference>
<keyword evidence="3" id="KW-0378">Hydrolase</keyword>
<feature type="compositionally biased region" description="Low complexity" evidence="5">
    <location>
        <begin position="107"/>
        <end position="118"/>
    </location>
</feature>
<keyword evidence="2" id="KW-0645">Protease</keyword>
<evidence type="ECO:0000313" key="9">
    <source>
        <dbReference type="Proteomes" id="UP001597497"/>
    </source>
</evidence>
<feature type="domain" description="NlpC/P60" evidence="7">
    <location>
        <begin position="133"/>
        <end position="278"/>
    </location>
</feature>
<accession>A0ABW5RF21</accession>
<comment type="caution">
    <text evidence="8">The sequence shown here is derived from an EMBL/GenBank/DDBJ whole genome shotgun (WGS) entry which is preliminary data.</text>
</comment>
<keyword evidence="9" id="KW-1185">Reference proteome</keyword>
<evidence type="ECO:0000256" key="3">
    <source>
        <dbReference type="ARBA" id="ARBA00022801"/>
    </source>
</evidence>
<name>A0ABW5RF21_9BACL</name>
<dbReference type="Gene3D" id="3.90.1720.10">
    <property type="entry name" value="endopeptidase domain like (from Nostoc punctiforme)"/>
    <property type="match status" value="1"/>
</dbReference>
<dbReference type="RefSeq" id="WP_379931258.1">
    <property type="nucleotide sequence ID" value="NZ_JBHUMM010000045.1"/>
</dbReference>
<evidence type="ECO:0000313" key="8">
    <source>
        <dbReference type="EMBL" id="MFD2673675.1"/>
    </source>
</evidence>
<organism evidence="8 9">
    <name type="scientific">Marinicrinis sediminis</name>
    <dbReference type="NCBI Taxonomy" id="1652465"/>
    <lineage>
        <taxon>Bacteria</taxon>
        <taxon>Bacillati</taxon>
        <taxon>Bacillota</taxon>
        <taxon>Bacilli</taxon>
        <taxon>Bacillales</taxon>
        <taxon>Paenibacillaceae</taxon>
    </lineage>
</organism>
<reference evidence="9" key="1">
    <citation type="journal article" date="2019" name="Int. J. Syst. Evol. Microbiol.">
        <title>The Global Catalogue of Microorganisms (GCM) 10K type strain sequencing project: providing services to taxonomists for standard genome sequencing and annotation.</title>
        <authorList>
            <consortium name="The Broad Institute Genomics Platform"/>
            <consortium name="The Broad Institute Genome Sequencing Center for Infectious Disease"/>
            <person name="Wu L."/>
            <person name="Ma J."/>
        </authorList>
    </citation>
    <scope>NUCLEOTIDE SEQUENCE [LARGE SCALE GENOMIC DNA]</scope>
    <source>
        <strain evidence="9">KCTC 33676</strain>
    </source>
</reference>
<dbReference type="PANTHER" id="PTHR47053">
    <property type="entry name" value="MUREIN DD-ENDOPEPTIDASE MEPH-RELATED"/>
    <property type="match status" value="1"/>
</dbReference>
<gene>
    <name evidence="8" type="ORF">ACFSUC_19165</name>
</gene>
<feature type="compositionally biased region" description="Polar residues" evidence="5">
    <location>
        <begin position="70"/>
        <end position="80"/>
    </location>
</feature>
<evidence type="ECO:0000256" key="1">
    <source>
        <dbReference type="ARBA" id="ARBA00007074"/>
    </source>
</evidence>
<protein>
    <submittedName>
        <fullName evidence="8">C40 family peptidase</fullName>
    </submittedName>
</protein>
<proteinExistence type="inferred from homology"/>
<feature type="chain" id="PRO_5047306007" evidence="6">
    <location>
        <begin position="28"/>
        <end position="282"/>
    </location>
</feature>
<evidence type="ECO:0000256" key="6">
    <source>
        <dbReference type="SAM" id="SignalP"/>
    </source>
</evidence>
<sequence>MKKRYRQHRAIKCAVAAALIVTGGTFAQGSAEAAPASHTTPKPFSLWGSSSHASPFGFFSVPEAVPAAKNNATPESNENEPANMKSEKHVEASSAKQEADDSASSVEQTPAEQAPAEENLAVNETEEPLDETAALIEEIIATGKTYFGTPYEFGSNRSTVDTFDCSDFVKHIFKEVAGIQLPSNSRTQADFVKEIGETHTDWEDLTRGDLMFFMSYKGSKEADYKGIDKSKQRISHVGIYLGDGKILHTYSEKSGGVRIDDFTDRHWEYRFVVGGSAIPSSH</sequence>
<dbReference type="InterPro" id="IPR051202">
    <property type="entry name" value="Peptidase_C40"/>
</dbReference>
<evidence type="ECO:0000259" key="7">
    <source>
        <dbReference type="PROSITE" id="PS51935"/>
    </source>
</evidence>
<keyword evidence="4" id="KW-0788">Thiol protease</keyword>
<keyword evidence="6" id="KW-0732">Signal</keyword>
<evidence type="ECO:0000256" key="4">
    <source>
        <dbReference type="ARBA" id="ARBA00022807"/>
    </source>
</evidence>
<dbReference type="PANTHER" id="PTHR47053:SF1">
    <property type="entry name" value="MUREIN DD-ENDOPEPTIDASE MEPH-RELATED"/>
    <property type="match status" value="1"/>
</dbReference>
<comment type="similarity">
    <text evidence="1">Belongs to the peptidase C40 family.</text>
</comment>
<evidence type="ECO:0000256" key="5">
    <source>
        <dbReference type="SAM" id="MobiDB-lite"/>
    </source>
</evidence>
<dbReference type="EMBL" id="JBHUMM010000045">
    <property type="protein sequence ID" value="MFD2673675.1"/>
    <property type="molecule type" value="Genomic_DNA"/>
</dbReference>
<feature type="signal peptide" evidence="6">
    <location>
        <begin position="1"/>
        <end position="27"/>
    </location>
</feature>
<dbReference type="InterPro" id="IPR038765">
    <property type="entry name" value="Papain-like_cys_pep_sf"/>
</dbReference>
<evidence type="ECO:0000256" key="2">
    <source>
        <dbReference type="ARBA" id="ARBA00022670"/>
    </source>
</evidence>
<dbReference type="Proteomes" id="UP001597497">
    <property type="component" value="Unassembled WGS sequence"/>
</dbReference>
<dbReference type="InterPro" id="IPR000064">
    <property type="entry name" value="NLP_P60_dom"/>
</dbReference>
<feature type="region of interest" description="Disordered" evidence="5">
    <location>
        <begin position="69"/>
        <end position="123"/>
    </location>
</feature>